<sequence>MEAIIPISFKGSDKKVTSVNYKKAFSTHLKILNNQSLKGGVISMNILLCCSAGMSTSLLVTKMEESAKKQGVECHIWAVGSTEVNNEIDKADVILLGPQVRYLLAKLQEAGKEKGIPVATINPMFYGLCNGEEVLKQATTLIKGE</sequence>
<keyword evidence="2" id="KW-0813">Transport</keyword>
<evidence type="ECO:0000256" key="5">
    <source>
        <dbReference type="ARBA" id="ARBA00022597"/>
    </source>
</evidence>
<keyword evidence="5 11" id="KW-0762">Sugar transport</keyword>
<dbReference type="PANTHER" id="PTHR34581:SF2">
    <property type="entry name" value="PTS SYSTEM N,N'-DIACETYLCHITOBIOSE-SPECIFIC EIIB COMPONENT"/>
    <property type="match status" value="1"/>
</dbReference>
<name>A0AAW9NCQ2_9BACI</name>
<keyword evidence="4" id="KW-0597">Phosphoprotein</keyword>
<dbReference type="Proteomes" id="UP001307168">
    <property type="component" value="Unassembled WGS sequence"/>
</dbReference>
<dbReference type="NCBIfam" id="TIGR00853">
    <property type="entry name" value="pts-lac"/>
    <property type="match status" value="1"/>
</dbReference>
<dbReference type="SUPFAM" id="SSF52794">
    <property type="entry name" value="PTS system IIB component-like"/>
    <property type="match status" value="1"/>
</dbReference>
<dbReference type="AlphaFoldDB" id="A0AAW9NCQ2"/>
<keyword evidence="12" id="KW-1185">Reference proteome</keyword>
<dbReference type="GO" id="GO:0008982">
    <property type="term" value="F:protein-N(PI)-phosphohistidine-sugar phosphotransferase activity"/>
    <property type="evidence" value="ECO:0007669"/>
    <property type="project" value="InterPro"/>
</dbReference>
<comment type="subcellular location">
    <subcellularLocation>
        <location evidence="1">Cytoplasm</location>
    </subcellularLocation>
</comment>
<keyword evidence="8" id="KW-0418">Kinase</keyword>
<dbReference type="GO" id="GO:0016301">
    <property type="term" value="F:kinase activity"/>
    <property type="evidence" value="ECO:0007669"/>
    <property type="project" value="UniProtKB-KW"/>
</dbReference>
<dbReference type="InterPro" id="IPR013012">
    <property type="entry name" value="PTS_EIIB_3"/>
</dbReference>
<dbReference type="PROSITE" id="PS51100">
    <property type="entry name" value="PTS_EIIB_TYPE_3"/>
    <property type="match status" value="1"/>
</dbReference>
<dbReference type="PANTHER" id="PTHR34581">
    <property type="entry name" value="PTS SYSTEM N,N'-DIACETYLCHITOBIOSE-SPECIFIC EIIB COMPONENT"/>
    <property type="match status" value="1"/>
</dbReference>
<evidence type="ECO:0000256" key="3">
    <source>
        <dbReference type="ARBA" id="ARBA00022490"/>
    </source>
</evidence>
<evidence type="ECO:0000256" key="1">
    <source>
        <dbReference type="ARBA" id="ARBA00004496"/>
    </source>
</evidence>
<dbReference type="InterPro" id="IPR003501">
    <property type="entry name" value="PTS_EIIB_2/3"/>
</dbReference>
<feature type="domain" description="PTS EIIB type-3" evidence="10">
    <location>
        <begin position="43"/>
        <end position="145"/>
    </location>
</feature>
<dbReference type="GO" id="GO:0009401">
    <property type="term" value="P:phosphoenolpyruvate-dependent sugar phosphotransferase system"/>
    <property type="evidence" value="ECO:0007669"/>
    <property type="project" value="UniProtKB-KW"/>
</dbReference>
<comment type="caution">
    <text evidence="11">The sequence shown here is derived from an EMBL/GenBank/DDBJ whole genome shotgun (WGS) entry which is preliminary data.</text>
</comment>
<evidence type="ECO:0000313" key="11">
    <source>
        <dbReference type="EMBL" id="MEC0274340.1"/>
    </source>
</evidence>
<feature type="modified residue" description="Phosphocysteine; by EIIA" evidence="9">
    <location>
        <position position="50"/>
    </location>
</feature>
<dbReference type="EMBL" id="JARNBH010000012">
    <property type="protein sequence ID" value="MEC0274340.1"/>
    <property type="molecule type" value="Genomic_DNA"/>
</dbReference>
<evidence type="ECO:0000313" key="12">
    <source>
        <dbReference type="Proteomes" id="UP001307168"/>
    </source>
</evidence>
<dbReference type="InterPro" id="IPR036095">
    <property type="entry name" value="PTS_EIIB-like_sf"/>
</dbReference>
<keyword evidence="3" id="KW-0963">Cytoplasm</keyword>
<accession>A0AAW9NCQ2</accession>
<protein>
    <submittedName>
        <fullName evidence="11">PTS sugar transporter subunit IIB</fullName>
    </submittedName>
</protein>
<evidence type="ECO:0000256" key="4">
    <source>
        <dbReference type="ARBA" id="ARBA00022553"/>
    </source>
</evidence>
<organism evidence="11 12">
    <name type="scientific">Peribacillus castrilensis</name>
    <dbReference type="NCBI Taxonomy" id="2897690"/>
    <lineage>
        <taxon>Bacteria</taxon>
        <taxon>Bacillati</taxon>
        <taxon>Bacillota</taxon>
        <taxon>Bacilli</taxon>
        <taxon>Bacillales</taxon>
        <taxon>Bacillaceae</taxon>
        <taxon>Peribacillus</taxon>
    </lineage>
</organism>
<dbReference type="FunFam" id="3.40.50.2300:FF:000017">
    <property type="entry name" value="PTS sugar transporter subunit IIB"/>
    <property type="match status" value="1"/>
</dbReference>
<gene>
    <name evidence="11" type="ORF">P4706_14900</name>
</gene>
<dbReference type="GO" id="GO:0005737">
    <property type="term" value="C:cytoplasm"/>
    <property type="evidence" value="ECO:0007669"/>
    <property type="project" value="UniProtKB-SubCell"/>
</dbReference>
<keyword evidence="7" id="KW-0598">Phosphotransferase system</keyword>
<dbReference type="InterPro" id="IPR051819">
    <property type="entry name" value="PTS_sugar-specific_EIIB"/>
</dbReference>
<keyword evidence="6" id="KW-0808">Transferase</keyword>
<evidence type="ECO:0000256" key="2">
    <source>
        <dbReference type="ARBA" id="ARBA00022448"/>
    </source>
</evidence>
<proteinExistence type="predicted"/>
<dbReference type="CDD" id="cd05564">
    <property type="entry name" value="PTS_IIB_chitobiose_lichenan"/>
    <property type="match status" value="1"/>
</dbReference>
<dbReference type="RefSeq" id="WP_367407101.1">
    <property type="nucleotide sequence ID" value="NZ_JARNBH010000012.1"/>
</dbReference>
<dbReference type="Pfam" id="PF02302">
    <property type="entry name" value="PTS_IIB"/>
    <property type="match status" value="1"/>
</dbReference>
<evidence type="ECO:0000256" key="9">
    <source>
        <dbReference type="PROSITE-ProRule" id="PRU00423"/>
    </source>
</evidence>
<evidence type="ECO:0000256" key="7">
    <source>
        <dbReference type="ARBA" id="ARBA00022683"/>
    </source>
</evidence>
<evidence type="ECO:0000259" key="10">
    <source>
        <dbReference type="PROSITE" id="PS51100"/>
    </source>
</evidence>
<evidence type="ECO:0000256" key="6">
    <source>
        <dbReference type="ARBA" id="ARBA00022679"/>
    </source>
</evidence>
<dbReference type="Gene3D" id="3.40.50.2300">
    <property type="match status" value="1"/>
</dbReference>
<reference evidence="11 12" key="1">
    <citation type="submission" date="2023-03" db="EMBL/GenBank/DDBJ databases">
        <title>Bacillus Genome Sequencing.</title>
        <authorList>
            <person name="Dunlap C."/>
        </authorList>
    </citation>
    <scope>NUCLEOTIDE SEQUENCE [LARGE SCALE GENOMIC DNA]</scope>
    <source>
        <strain evidence="11 12">B-41290</strain>
    </source>
</reference>
<evidence type="ECO:0000256" key="8">
    <source>
        <dbReference type="ARBA" id="ARBA00022777"/>
    </source>
</evidence>